<dbReference type="Pfam" id="PF03690">
    <property type="entry name" value="MYG1_exonuc"/>
    <property type="match status" value="1"/>
</dbReference>
<organism evidence="8 9">
    <name type="scientific">Micractinium conductrix</name>
    <dbReference type="NCBI Taxonomy" id="554055"/>
    <lineage>
        <taxon>Eukaryota</taxon>
        <taxon>Viridiplantae</taxon>
        <taxon>Chlorophyta</taxon>
        <taxon>core chlorophytes</taxon>
        <taxon>Trebouxiophyceae</taxon>
        <taxon>Chlorellales</taxon>
        <taxon>Chlorellaceae</taxon>
        <taxon>Chlorella clade</taxon>
        <taxon>Micractinium</taxon>
    </lineage>
</organism>
<keyword evidence="9" id="KW-1185">Reference proteome</keyword>
<dbReference type="InterPro" id="IPR007696">
    <property type="entry name" value="DNA_mismatch_repair_MutS_core"/>
</dbReference>
<dbReference type="GO" id="GO:0140664">
    <property type="term" value="F:ATP-dependent DNA damage sensor activity"/>
    <property type="evidence" value="ECO:0007669"/>
    <property type="project" value="InterPro"/>
</dbReference>
<dbReference type="InterPro" id="IPR003226">
    <property type="entry name" value="MYG1_exonuclease"/>
</dbReference>
<evidence type="ECO:0000256" key="3">
    <source>
        <dbReference type="ARBA" id="ARBA00023125"/>
    </source>
</evidence>
<dbReference type="PANTHER" id="PTHR48466:SF2">
    <property type="entry name" value="OS10G0509000 PROTEIN"/>
    <property type="match status" value="1"/>
</dbReference>
<dbReference type="GO" id="GO:0005524">
    <property type="term" value="F:ATP binding"/>
    <property type="evidence" value="ECO:0007669"/>
    <property type="project" value="UniProtKB-KW"/>
</dbReference>
<dbReference type="OrthoDB" id="10265310at2759"/>
<keyword evidence="2" id="KW-0067">ATP-binding</keyword>
<feature type="compositionally biased region" description="Basic and acidic residues" evidence="5">
    <location>
        <begin position="448"/>
        <end position="457"/>
    </location>
</feature>
<dbReference type="SMART" id="SM00533">
    <property type="entry name" value="MUTSd"/>
    <property type="match status" value="1"/>
</dbReference>
<feature type="domain" description="DNA mismatch repair proteins mutS family" evidence="7">
    <location>
        <begin position="497"/>
        <end position="686"/>
    </location>
</feature>
<evidence type="ECO:0000259" key="7">
    <source>
        <dbReference type="SMART" id="SM00534"/>
    </source>
</evidence>
<evidence type="ECO:0000256" key="1">
    <source>
        <dbReference type="ARBA" id="ARBA00022741"/>
    </source>
</evidence>
<dbReference type="EMBL" id="LHPF02000005">
    <property type="protein sequence ID" value="PSC74182.1"/>
    <property type="molecule type" value="Genomic_DNA"/>
</dbReference>
<evidence type="ECO:0000256" key="5">
    <source>
        <dbReference type="SAM" id="MobiDB-lite"/>
    </source>
</evidence>
<dbReference type="InterPro" id="IPR036187">
    <property type="entry name" value="DNA_mismatch_repair_MutS_sf"/>
</dbReference>
<feature type="region of interest" description="Disordered" evidence="5">
    <location>
        <begin position="448"/>
        <end position="491"/>
    </location>
</feature>
<feature type="compositionally biased region" description="Low complexity" evidence="5">
    <location>
        <begin position="60"/>
        <end position="74"/>
    </location>
</feature>
<sequence>MAAVLGGTATAPLPRASGRAPAPFRQSTVHLRSHVQQGSGGNVPTWRQRHAGASRRRHAAAAAAKKQSSGKAGALPEWELDAEDEDGLGPASRATLSMLDWKSLCSQVAVFAQTTMGQRACAELVPPPTQALSERALAETRAVDCMEAEYAGDLDFGGVQTAQCAQALTRAGRGGMLTGPALQAVSSLLQGAAKLQRAVKAAARDAEATGFTGLQPITDAFKDVATLPELSGAIGSSIEDSGVVRESASEEVKRARGRVRTVEGRIRGILKGYHGEITEQAGRMCVAVPASPDGPPKGILLGSGPGGSTWYIEPPACVPLNNDLAAARGELYGAEEAVLWQLTEKVEEARYLVQDSLDKVVWLDSLAAKARYGRWIGGVLPELVPFPKTGKARGGSRRRQQDDAAASSAAASDAGDEENDGPLDDSDRHWVYLRRLRHPLLLGRHLQAKEQAERESRQGSATGRRLQGRRGAAEGGGAAAELPPDPQPIDVTVKPQTRVVVITGPNTGGKTATLKALGLAALAAKCGLPIPAAAPARLPCFDAVLADIGDEQSLSASLSTFSGHLRRISALRAESGSRSLVLLDEVGTGTDPTEGSALGIALLQALVRGGPGGAGLTVASTHHGALTALKYEDERFENSSVEFDEVKLAPTYRLLWGIPGRSNALNIAERLGLEAGVVAAARDKMGAAAAEVNNTIAELEGLRRRLEADEVATEEASKAGAVARGQARKMSGSDPEYADNLRFFIGEAVKEGDGCDYVIVLQQSEKLSMPAPLPVLPPNARYLRHANECFDIGTVGWVLHSQLGPRGTKTYKYFVWLNSSVRGPFLPAYLRGRLHWTEPLLSKLSSSVKLVGATINCGRAYDIPPTVHVQSYVSATDAAGLAVLLGTGKVFNCWGHIHETIIESEIGASKSIMDAGYTIDSLMLRYQGVDWRDPSITRQACNGELNPLQPGFNDGINVEPLEVMFIKVKAAMRAAGNWPHVTAAVKYADWLALQNAEAARIRAGATSTSVALLESVVANEWPQRTAPALLAEAQRRGQACFDHKFYINSGYDLAFIWDQPDPPGLAWDQFLSMGLYEGRPSPSPKPLELPWRRAPVPGRCCPIRCTVQRCKTVRRLELAERETTLQLQKAEAVGMAVRTARAELRRLGGMQRAAEAEAAAAADAAARAEQDKAAVASQKRAGWLPKVGQSVFVPRLGKRAKVVAVDAASGTLTLQAGMIKVAADAGELSGTCIDLFQFCCWRMLLARSVRCMATAVTSAAKRARMARIGTHSGSFHCDEALGCYLLQQTQRWGGAEVVRTRDPELIKDLDIVLDVGGIYDPAAERYDHHQRGFEEVFGHGFSTKLSSAGLVYKHYGREIVGSAMGLPADHPDVEAVYLAVYKNFMEAIDAIDNGVNQWESDAPPKYVNNTHLSARVGRLNPDWNQDASEEATMAAFKVAMATTGEEFADAVKYYAQSWLPARTHVKEALEKRKEVHPSGRIMQLDTFCPWKEHLYGLEEEMGIVGEVLYCLYEDDREKKWRIQAVGVAPGSFDSRKALPTPWKGLRDADLSAASGIPGGVFVHMSGFIGGNATLEGALAMAAKALDME</sequence>
<evidence type="ECO:0000256" key="4">
    <source>
        <dbReference type="SAM" id="Coils"/>
    </source>
</evidence>
<keyword evidence="1" id="KW-0547">Nucleotide-binding</keyword>
<dbReference type="Gene3D" id="3.40.50.300">
    <property type="entry name" value="P-loop containing nucleotide triphosphate hydrolases"/>
    <property type="match status" value="1"/>
</dbReference>
<dbReference type="InterPro" id="IPR046893">
    <property type="entry name" value="MSSS"/>
</dbReference>
<dbReference type="GO" id="GO:0030983">
    <property type="term" value="F:mismatched DNA binding"/>
    <property type="evidence" value="ECO:0007669"/>
    <property type="project" value="InterPro"/>
</dbReference>
<evidence type="ECO:0000313" key="9">
    <source>
        <dbReference type="Proteomes" id="UP000239649"/>
    </source>
</evidence>
<feature type="coiled-coil region" evidence="4">
    <location>
        <begin position="689"/>
        <end position="716"/>
    </location>
</feature>
<name>A0A2P6VJC0_9CHLO</name>
<gene>
    <name evidence="8" type="ORF">C2E20_2539</name>
</gene>
<keyword evidence="4" id="KW-0175">Coiled coil</keyword>
<dbReference type="PANTHER" id="PTHR48466">
    <property type="entry name" value="OS10G0509000 PROTEIN-RELATED"/>
    <property type="match status" value="1"/>
</dbReference>
<dbReference type="Pfam" id="PF00488">
    <property type="entry name" value="MutS_V"/>
    <property type="match status" value="1"/>
</dbReference>
<protein>
    <submittedName>
        <fullName evidence="8">UPF0160 -like</fullName>
    </submittedName>
</protein>
<evidence type="ECO:0000259" key="6">
    <source>
        <dbReference type="SMART" id="SM00533"/>
    </source>
</evidence>
<dbReference type="InterPro" id="IPR027417">
    <property type="entry name" value="P-loop_NTPase"/>
</dbReference>
<dbReference type="SUPFAM" id="SSF52540">
    <property type="entry name" value="P-loop containing nucleoside triphosphate hydrolases"/>
    <property type="match status" value="1"/>
</dbReference>
<evidence type="ECO:0000256" key="2">
    <source>
        <dbReference type="ARBA" id="ARBA00022840"/>
    </source>
</evidence>
<feature type="compositionally biased region" description="Acidic residues" evidence="5">
    <location>
        <begin position="414"/>
        <end position="424"/>
    </location>
</feature>
<dbReference type="Pfam" id="PF20297">
    <property type="entry name" value="MSSS"/>
    <property type="match status" value="1"/>
</dbReference>
<dbReference type="SUPFAM" id="SSF48334">
    <property type="entry name" value="DNA repair protein MutS, domain III"/>
    <property type="match status" value="1"/>
</dbReference>
<dbReference type="GO" id="GO:0006298">
    <property type="term" value="P:mismatch repair"/>
    <property type="evidence" value="ECO:0007669"/>
    <property type="project" value="InterPro"/>
</dbReference>
<feature type="domain" description="DNA mismatch repair protein MutS core" evidence="6">
    <location>
        <begin position="99"/>
        <end position="444"/>
    </location>
</feature>
<feature type="compositionally biased region" description="Low complexity" evidence="5">
    <location>
        <begin position="403"/>
        <end position="413"/>
    </location>
</feature>
<keyword evidence="3" id="KW-0238">DNA-binding</keyword>
<dbReference type="STRING" id="554055.A0A2P6VJC0"/>
<dbReference type="SMART" id="SM00534">
    <property type="entry name" value="MUTSac"/>
    <property type="match status" value="1"/>
</dbReference>
<evidence type="ECO:0000313" key="8">
    <source>
        <dbReference type="EMBL" id="PSC74182.1"/>
    </source>
</evidence>
<dbReference type="InterPro" id="IPR045076">
    <property type="entry name" value="MutS"/>
</dbReference>
<proteinExistence type="predicted"/>
<comment type="caution">
    <text evidence="8">The sequence shown here is derived from an EMBL/GenBank/DDBJ whole genome shotgun (WGS) entry which is preliminary data.</text>
</comment>
<reference evidence="8 9" key="1">
    <citation type="journal article" date="2018" name="Plant J.">
        <title>Genome sequences of Chlorella sorokiniana UTEX 1602 and Micractinium conductrix SAG 241.80: implications to maltose excretion by a green alga.</title>
        <authorList>
            <person name="Arriola M.B."/>
            <person name="Velmurugan N."/>
            <person name="Zhang Y."/>
            <person name="Plunkett M.H."/>
            <person name="Hondzo H."/>
            <person name="Barney B.M."/>
        </authorList>
    </citation>
    <scope>NUCLEOTIDE SEQUENCE [LARGE SCALE GENOMIC DNA]</scope>
    <source>
        <strain evidence="8 9">SAG 241.80</strain>
    </source>
</reference>
<feature type="region of interest" description="Disordered" evidence="5">
    <location>
        <begin position="1"/>
        <end position="77"/>
    </location>
</feature>
<accession>A0A2P6VJC0</accession>
<feature type="compositionally biased region" description="Basic residues" evidence="5">
    <location>
        <begin position="47"/>
        <end position="59"/>
    </location>
</feature>
<feature type="compositionally biased region" description="Polar residues" evidence="5">
    <location>
        <begin position="25"/>
        <end position="37"/>
    </location>
</feature>
<dbReference type="Proteomes" id="UP000239649">
    <property type="component" value="Unassembled WGS sequence"/>
</dbReference>
<feature type="region of interest" description="Disordered" evidence="5">
    <location>
        <begin position="387"/>
        <end position="425"/>
    </location>
</feature>
<dbReference type="InterPro" id="IPR000432">
    <property type="entry name" value="DNA_mismatch_repair_MutS_C"/>
</dbReference>